<dbReference type="STRING" id="35128.B5YLW2"/>
<feature type="coiled-coil region" evidence="2">
    <location>
        <begin position="45"/>
        <end position="108"/>
    </location>
</feature>
<feature type="coiled-coil region" evidence="2">
    <location>
        <begin position="787"/>
        <end position="836"/>
    </location>
</feature>
<proteinExistence type="predicted"/>
<reference evidence="4 5" key="2">
    <citation type="journal article" date="2008" name="Nature">
        <title>The Phaeodactylum genome reveals the evolutionary history of diatom genomes.</title>
        <authorList>
            <person name="Bowler C."/>
            <person name="Allen A.E."/>
            <person name="Badger J.H."/>
            <person name="Grimwood J."/>
            <person name="Jabbari K."/>
            <person name="Kuo A."/>
            <person name="Maheswari U."/>
            <person name="Martens C."/>
            <person name="Maumus F."/>
            <person name="Otillar R.P."/>
            <person name="Rayko E."/>
            <person name="Salamov A."/>
            <person name="Vandepoele K."/>
            <person name="Beszteri B."/>
            <person name="Gruber A."/>
            <person name="Heijde M."/>
            <person name="Katinka M."/>
            <person name="Mock T."/>
            <person name="Valentin K."/>
            <person name="Verret F."/>
            <person name="Berges J.A."/>
            <person name="Brownlee C."/>
            <person name="Cadoret J.P."/>
            <person name="Chiovitti A."/>
            <person name="Choi C.J."/>
            <person name="Coesel S."/>
            <person name="De Martino A."/>
            <person name="Detter J.C."/>
            <person name="Durkin C."/>
            <person name="Falciatore A."/>
            <person name="Fournet J."/>
            <person name="Haruta M."/>
            <person name="Huysman M.J."/>
            <person name="Jenkins B.D."/>
            <person name="Jiroutova K."/>
            <person name="Jorgensen R.E."/>
            <person name="Joubert Y."/>
            <person name="Kaplan A."/>
            <person name="Kroger N."/>
            <person name="Kroth P.G."/>
            <person name="La Roche J."/>
            <person name="Lindquist E."/>
            <person name="Lommer M."/>
            <person name="Martin-Jezequel V."/>
            <person name="Lopez P.J."/>
            <person name="Lucas S."/>
            <person name="Mangogna M."/>
            <person name="McGinnis K."/>
            <person name="Medlin L.K."/>
            <person name="Montsant A."/>
            <person name="Oudot-Le Secq M.P."/>
            <person name="Napoli C."/>
            <person name="Obornik M."/>
            <person name="Parker M.S."/>
            <person name="Petit J.L."/>
            <person name="Porcel B.M."/>
            <person name="Poulsen N."/>
            <person name="Robison M."/>
            <person name="Rychlewski L."/>
            <person name="Rynearson T.A."/>
            <person name="Schmutz J."/>
            <person name="Shapiro H."/>
            <person name="Siaut M."/>
            <person name="Stanley M."/>
            <person name="Sussman M.R."/>
            <person name="Taylor A.R."/>
            <person name="Vardi A."/>
            <person name="von Dassow P."/>
            <person name="Vyverman W."/>
            <person name="Willis A."/>
            <person name="Wyrwicz L.S."/>
            <person name="Rokhsar D.S."/>
            <person name="Weissenbach J."/>
            <person name="Armbrust E.V."/>
            <person name="Green B.R."/>
            <person name="Van de Peer Y."/>
            <person name="Grigoriev I.V."/>
        </authorList>
    </citation>
    <scope>NUCLEOTIDE SEQUENCE [LARGE SCALE GENOMIC DNA]</scope>
    <source>
        <strain evidence="4 5">CCMP1335</strain>
    </source>
</reference>
<name>B5YLW2_THAPS</name>
<dbReference type="GeneID" id="7444776"/>
<dbReference type="SUPFAM" id="SSF69989">
    <property type="entry name" value="C-terminal domain of PLC-beta"/>
    <property type="match status" value="1"/>
</dbReference>
<organism evidence="4 5">
    <name type="scientific">Thalassiosira pseudonana</name>
    <name type="common">Marine diatom</name>
    <name type="synonym">Cyclotella nana</name>
    <dbReference type="NCBI Taxonomy" id="35128"/>
    <lineage>
        <taxon>Eukaryota</taxon>
        <taxon>Sar</taxon>
        <taxon>Stramenopiles</taxon>
        <taxon>Ochrophyta</taxon>
        <taxon>Bacillariophyta</taxon>
        <taxon>Coscinodiscophyceae</taxon>
        <taxon>Thalassiosirophycidae</taxon>
        <taxon>Thalassiosirales</taxon>
        <taxon>Thalassiosiraceae</taxon>
        <taxon>Thalassiosira</taxon>
    </lineage>
</organism>
<evidence type="ECO:0008006" key="6">
    <source>
        <dbReference type="Google" id="ProtNLM"/>
    </source>
</evidence>
<evidence type="ECO:0000256" key="2">
    <source>
        <dbReference type="SAM" id="Coils"/>
    </source>
</evidence>
<sequence>MSPTPSDSHFRLSKKVAQLTKVVVHLNTANENNEWEKQQLRDAYRDEVQSIKDEYQIQIELLNNDINSKSNALQELATASISKEKEAHKRLVSSLNEANAREADLKRQHETFISLLTKQQDEEISSHVQRTQDLSLKLEEQSRQHQSHTATLRDELTKEHQARIKSVQSEMSALHNQDIGLLKSRHEKSIVQLTADASDHEASAVEDAVAMTKLEYEQKLSHQVLHHNQKCKAIKDEVTVRLNCEIDALQLELEQAKMQASEVSSLRANIDIYKDNEKKLQSELKRLQHSLDSMTTSNQSVIAEMNETKSELVCDILKAKKCLSEQLRRIDGLERENEELKSLVDQVDTEKKSFEVKLQELTELYNQLSKERDAEAFSALTLDAELNAANAEYASLTKQMSSAGDEIAHLSQFKDQTVQSLSALTGLRSDVDVLATDTRSLTQLFTSATDVFVEWRDRTQSQHFNEVEKLEETLHSLNQDNERLSSVVEESERAKSEAKSSVALLEKKIGYMQQTADNATSSLIGEKLSWEKAMEEMKAQHRKEKVRLSCRSQDEQDILNNTIVNLEAELSKVKALCDQKCQVMETEYLHQIDGINATLSKLKYESALDVQHLSKEKDTLSQQLSSTQAECSSLSRSIESMEQHLLIVKKDHCSELEISSHARRRDLDEAKRLFQQKEETLLHDIARLTSSLFQSEKEKEIAHKSTQLEIARRNDDIASERSTLLQQLRELKRELCDIRASVSLQIDDVNCDWEYLCSNVISDKLTSMRQSYTSLIEIQRDETIKLQASQSDELSQLKEQVSSASKEADDAKRMLFQTIREAEDKLEREVRHLNEDHSLKLSTMTNESKSKCDELTAKFQDLCKEFESVANSNAATTSAVAEKDTEIRDLKMKLSDLTKSHDNEVRSICSQHQSERASLLRDMLTKESIIQDQFTKEKSHLQDQLNDVSQQLKDAKEKWGRILSTGEKDAEQIKSLYARQARDSIRIRKGNTREDALLQT</sequence>
<protein>
    <recommendedName>
        <fullName evidence="6">Protein FAM184A/B N-terminal domain-containing protein</fullName>
    </recommendedName>
</protein>
<dbReference type="PANTHER" id="PTHR18870:SF9">
    <property type="entry name" value="PROTEIN TAG-278-RELATED"/>
    <property type="match status" value="1"/>
</dbReference>
<feature type="coiled-coil region" evidence="2">
    <location>
        <begin position="460"/>
        <end position="508"/>
    </location>
</feature>
<dbReference type="Proteomes" id="UP000001449">
    <property type="component" value="Chromosome 18"/>
</dbReference>
<dbReference type="InParanoid" id="B5YLW2"/>
<dbReference type="HOGENOM" id="CLU_299879_0_0_1"/>
<keyword evidence="5" id="KW-1185">Reference proteome</keyword>
<dbReference type="PaxDb" id="35128-Thaps10919"/>
<evidence type="ECO:0000313" key="4">
    <source>
        <dbReference type="EMBL" id="ACI64146.1"/>
    </source>
</evidence>
<keyword evidence="1 2" id="KW-0175">Coiled coil</keyword>
<dbReference type="RefSeq" id="XP_002295429.1">
    <property type="nucleotide sequence ID" value="XM_002295393.1"/>
</dbReference>
<dbReference type="OMA" id="QQEDCEQ"/>
<dbReference type="KEGG" id="tps:THAPS_10919"/>
<evidence type="ECO:0000256" key="1">
    <source>
        <dbReference type="ARBA" id="ARBA00023054"/>
    </source>
</evidence>
<dbReference type="EMBL" id="CP001159">
    <property type="protein sequence ID" value="ACI64146.1"/>
    <property type="molecule type" value="Genomic_DNA"/>
</dbReference>
<dbReference type="PANTHER" id="PTHR18870">
    <property type="entry name" value="PROTEIN TAG-278-RELATED"/>
    <property type="match status" value="1"/>
</dbReference>
<feature type="coiled-coil region" evidence="2">
    <location>
        <begin position="323"/>
        <end position="406"/>
    </location>
</feature>
<reference evidence="4 5" key="1">
    <citation type="journal article" date="2004" name="Science">
        <title>The genome of the diatom Thalassiosira pseudonana: ecology, evolution, and metabolism.</title>
        <authorList>
            <person name="Armbrust E.V."/>
            <person name="Berges J.A."/>
            <person name="Bowler C."/>
            <person name="Green B.R."/>
            <person name="Martinez D."/>
            <person name="Putnam N.H."/>
            <person name="Zhou S."/>
            <person name="Allen A.E."/>
            <person name="Apt K.E."/>
            <person name="Bechner M."/>
            <person name="Brzezinski M.A."/>
            <person name="Chaal B.K."/>
            <person name="Chiovitti A."/>
            <person name="Davis A.K."/>
            <person name="Demarest M.S."/>
            <person name="Detter J.C."/>
            <person name="Glavina T."/>
            <person name="Goodstein D."/>
            <person name="Hadi M.Z."/>
            <person name="Hellsten U."/>
            <person name="Hildebrand M."/>
            <person name="Jenkins B.D."/>
            <person name="Jurka J."/>
            <person name="Kapitonov V.V."/>
            <person name="Kroger N."/>
            <person name="Lau W.W."/>
            <person name="Lane T.W."/>
            <person name="Larimer F.W."/>
            <person name="Lippmeier J.C."/>
            <person name="Lucas S."/>
            <person name="Medina M."/>
            <person name="Montsant A."/>
            <person name="Obornik M."/>
            <person name="Parker M.S."/>
            <person name="Palenik B."/>
            <person name="Pazour G.J."/>
            <person name="Richardson P.M."/>
            <person name="Rynearson T.A."/>
            <person name="Saito M.A."/>
            <person name="Schwartz D.C."/>
            <person name="Thamatrakoln K."/>
            <person name="Valentin K."/>
            <person name="Vardi A."/>
            <person name="Wilkerson F.P."/>
            <person name="Rokhsar D.S."/>
        </authorList>
    </citation>
    <scope>NUCLEOTIDE SEQUENCE [LARGE SCALE GENOMIC DNA]</scope>
    <source>
        <strain evidence="4 5">CCMP1335</strain>
    </source>
</reference>
<accession>B5YLW2</accession>
<feature type="coiled-coil region" evidence="2">
    <location>
        <begin position="931"/>
        <end position="958"/>
    </location>
</feature>
<feature type="coiled-coil region" evidence="2">
    <location>
        <begin position="239"/>
        <end position="297"/>
    </location>
</feature>
<dbReference type="eggNOG" id="ENOG502QX74">
    <property type="taxonomic scope" value="Eukaryota"/>
</dbReference>
<dbReference type="AlphaFoldDB" id="B5YLW2"/>
<evidence type="ECO:0000313" key="5">
    <source>
        <dbReference type="Proteomes" id="UP000001449"/>
    </source>
</evidence>
<feature type="region of interest" description="Disordered" evidence="3">
    <location>
        <begin position="138"/>
        <end position="157"/>
    </location>
</feature>
<evidence type="ECO:0000256" key="3">
    <source>
        <dbReference type="SAM" id="MobiDB-lite"/>
    </source>
</evidence>
<gene>
    <name evidence="4" type="ORF">THAPS_10919</name>
</gene>